<evidence type="ECO:0000259" key="3">
    <source>
        <dbReference type="Pfam" id="PF04082"/>
    </source>
</evidence>
<evidence type="ECO:0000313" key="4">
    <source>
        <dbReference type="EMBL" id="UNI22310.1"/>
    </source>
</evidence>
<dbReference type="InterPro" id="IPR053187">
    <property type="entry name" value="Notoamide_regulator"/>
</dbReference>
<dbReference type="GO" id="GO:0008270">
    <property type="term" value="F:zinc ion binding"/>
    <property type="evidence" value="ECO:0007669"/>
    <property type="project" value="InterPro"/>
</dbReference>
<dbReference type="GO" id="GO:0006351">
    <property type="term" value="P:DNA-templated transcription"/>
    <property type="evidence" value="ECO:0007669"/>
    <property type="project" value="InterPro"/>
</dbReference>
<accession>A0A9Q8VD31</accession>
<dbReference type="PANTHER" id="PTHR47256">
    <property type="entry name" value="ZN(II)2CYS6 TRANSCRIPTION FACTOR (EUROFUNG)-RELATED"/>
    <property type="match status" value="1"/>
</dbReference>
<dbReference type="AlphaFoldDB" id="A0A9Q8VD31"/>
<dbReference type="CDD" id="cd12148">
    <property type="entry name" value="fungal_TF_MHR"/>
    <property type="match status" value="1"/>
</dbReference>
<organism evidence="4 5">
    <name type="scientific">Purpureocillium takamizusanense</name>
    <dbReference type="NCBI Taxonomy" id="2060973"/>
    <lineage>
        <taxon>Eukaryota</taxon>
        <taxon>Fungi</taxon>
        <taxon>Dikarya</taxon>
        <taxon>Ascomycota</taxon>
        <taxon>Pezizomycotina</taxon>
        <taxon>Sordariomycetes</taxon>
        <taxon>Hypocreomycetidae</taxon>
        <taxon>Hypocreales</taxon>
        <taxon>Ophiocordycipitaceae</taxon>
        <taxon>Purpureocillium</taxon>
    </lineage>
</organism>
<keyword evidence="5" id="KW-1185">Reference proteome</keyword>
<dbReference type="GeneID" id="72070157"/>
<protein>
    <recommendedName>
        <fullName evidence="3">Xylanolytic transcriptional activator regulatory domain-containing protein</fullName>
    </recommendedName>
</protein>
<keyword evidence="1" id="KW-0539">Nucleus</keyword>
<dbReference type="Pfam" id="PF04082">
    <property type="entry name" value="Fungal_trans"/>
    <property type="match status" value="1"/>
</dbReference>
<evidence type="ECO:0000313" key="5">
    <source>
        <dbReference type="Proteomes" id="UP000829364"/>
    </source>
</evidence>
<dbReference type="EMBL" id="CP086361">
    <property type="protein sequence ID" value="UNI22310.1"/>
    <property type="molecule type" value="Genomic_DNA"/>
</dbReference>
<evidence type="ECO:0000256" key="2">
    <source>
        <dbReference type="SAM" id="MobiDB-lite"/>
    </source>
</evidence>
<dbReference type="KEGG" id="ptkz:JDV02_008209"/>
<dbReference type="Proteomes" id="UP000829364">
    <property type="component" value="Chromosome 8"/>
</dbReference>
<dbReference type="PANTHER" id="PTHR47256:SF1">
    <property type="entry name" value="ZN(II)2CYS6 TRANSCRIPTION FACTOR (EUROFUNG)"/>
    <property type="match status" value="1"/>
</dbReference>
<reference evidence="4" key="1">
    <citation type="submission" date="2021-11" db="EMBL/GenBank/DDBJ databases">
        <title>Purpureocillium_takamizusanense_genome.</title>
        <authorList>
            <person name="Nguyen N.-H."/>
        </authorList>
    </citation>
    <scope>NUCLEOTIDE SEQUENCE</scope>
    <source>
        <strain evidence="4">PT3</strain>
    </source>
</reference>
<feature type="region of interest" description="Disordered" evidence="2">
    <location>
        <begin position="221"/>
        <end position="243"/>
    </location>
</feature>
<dbReference type="OrthoDB" id="10261408at2759"/>
<proteinExistence type="predicted"/>
<gene>
    <name evidence="4" type="ORF">JDV02_008209</name>
</gene>
<name>A0A9Q8VD31_9HYPO</name>
<dbReference type="RefSeq" id="XP_047845791.1">
    <property type="nucleotide sequence ID" value="XM_047989786.1"/>
</dbReference>
<sequence length="515" mass="58604">MSTVRSGLNLHQRLHVSEQPNASAILHTPFEMLELEVQNPVAYPTLVPFDPISFTAEPYRSLTAAADENVASRPSPGQTGYCSPLLVNALLYWASQMYRAIDPKTDELAMRFSLEAESLWDKEFGNDNVVNIAAAQFLSLGFLGHGRNHKVLQYMGHASDMARRMNLFGSSTNDETNTTLSIKEMTAEESRARMYAAWGVFNWITLMSLFYHQPGLKCPSRPPNLPIPGDDHSDDQTEFETTSSRPLPPFMGSTFPHLCHFWRIVHEITVVYHTDGNPHFDDRTALRFAEYKFRELLAWSNGLPYTLLRGDDKPHHVQILHLWFHAAVLELFRPCVQTNAAAKRRLRTFTSNYSSPAAVCNASVGQLKRLILNFRLHYKSSTYTILWHTAMIYVANALLHDAKEEGWFFYFLLCVYGYERLRRSWRVTGAVAKGLLAMTLRNGDISSHMARQILQDLERKKLSEMPEPIRAQFPVDLDLALSDPKSATAENLADKFEYTAMLGDYTHEFDSAQSR</sequence>
<evidence type="ECO:0000256" key="1">
    <source>
        <dbReference type="ARBA" id="ARBA00023242"/>
    </source>
</evidence>
<dbReference type="InterPro" id="IPR007219">
    <property type="entry name" value="XnlR_reg_dom"/>
</dbReference>
<feature type="domain" description="Xylanolytic transcriptional activator regulatory" evidence="3">
    <location>
        <begin position="74"/>
        <end position="267"/>
    </location>
</feature>
<dbReference type="GO" id="GO:0003677">
    <property type="term" value="F:DNA binding"/>
    <property type="evidence" value="ECO:0007669"/>
    <property type="project" value="InterPro"/>
</dbReference>